<sequence length="569" mass="61086">MGPDATGERNLLYFSFNQAGAPLFLVAVDPDTGDAKQYGAPEGPGAWALILGPDDRIYLGTWDGGLILRFDPRQPERGIELVGRPSPTESYIWQFANGRDGKIYGCTYPQAKLVSYDPVSAEMRDLGRMDETQMYARSVAAGPNGKIYVGIGYERPNIVVYDPATGQHRPLLPDTYRAKAGVGMVTTGPDGKVYATAGGQDFRIDDETLVPIAAADVPSTPPLRLRDGRTVAAIGDGTYSLRDPESGETVRRTFEYQGAGSFIFVVGVGPGGRIYGSTALPLEMFVYDPAAGESRHLGNPTSVGGELYSLVDWHGLLYVCAYPGSWLSVYDPAKPWNYGTQPDSNPRGFGRLGDGHLRPRAMIVGPGDRLYIGSFPPYGELGGAMAVFDPVAGKVVENYRNLIPNQSISALAYEERSGLVIGGSSIIGGGGSTPTEKEAHLFTWDADRKQTVANIIPTPGDAAVVALAALDGKVFAATEPSHTLLVYDALHRTVVQRTTVPFGAVHEISLGTHDGLIWGLAGNAIFSVDPATLELTKVAEYKDGITRGFALTDTGIYFGSRVHLVRYRW</sequence>
<reference evidence="1 2" key="1">
    <citation type="journal article" date="2015" name="Microbiome">
        <title>Genomic resolution of linkages in carbon, nitrogen, and sulfur cycling among widespread estuary sediment bacteria.</title>
        <authorList>
            <person name="Baker B.J."/>
            <person name="Lazar C.S."/>
            <person name="Teske A.P."/>
            <person name="Dick G.J."/>
        </authorList>
    </citation>
    <scope>NUCLEOTIDE SEQUENCE [LARGE SCALE GENOMIC DNA]</scope>
    <source>
        <strain evidence="1">DG_56</strain>
    </source>
</reference>
<evidence type="ECO:0000313" key="1">
    <source>
        <dbReference type="EMBL" id="KPJ63597.1"/>
    </source>
</evidence>
<dbReference type="Gene3D" id="2.130.10.10">
    <property type="entry name" value="YVTN repeat-like/Quinoprotein amine dehydrogenase"/>
    <property type="match status" value="2"/>
</dbReference>
<dbReference type="InterPro" id="IPR015943">
    <property type="entry name" value="WD40/YVTN_repeat-like_dom_sf"/>
</dbReference>
<dbReference type="InterPro" id="IPR011041">
    <property type="entry name" value="Quinoprot_gluc/sorb_DH_b-prop"/>
</dbReference>
<comment type="caution">
    <text evidence="1">The sequence shown here is derived from an EMBL/GenBank/DDBJ whole genome shotgun (WGS) entry which is preliminary data.</text>
</comment>
<dbReference type="SUPFAM" id="SSF50998">
    <property type="entry name" value="Quinoprotein alcohol dehydrogenase-like"/>
    <property type="match status" value="1"/>
</dbReference>
<protein>
    <recommendedName>
        <fullName evidence="3">SMP-30/Gluconolactonase/LRE-like region domain-containing protein</fullName>
    </recommendedName>
</protein>
<evidence type="ECO:0008006" key="3">
    <source>
        <dbReference type="Google" id="ProtNLM"/>
    </source>
</evidence>
<gene>
    <name evidence="1" type="ORF">AMK68_03550</name>
</gene>
<evidence type="ECO:0000313" key="2">
    <source>
        <dbReference type="Proteomes" id="UP000052020"/>
    </source>
</evidence>
<dbReference type="InterPro" id="IPR011047">
    <property type="entry name" value="Quinoprotein_ADH-like_sf"/>
</dbReference>
<dbReference type="EMBL" id="LIZY01000075">
    <property type="protein sequence ID" value="KPJ63597.1"/>
    <property type="molecule type" value="Genomic_DNA"/>
</dbReference>
<dbReference type="AlphaFoldDB" id="A0A0S7XM71"/>
<organism evidence="1 2">
    <name type="scientific">candidate division KD3-62 bacterium DG_56</name>
    <dbReference type="NCBI Taxonomy" id="1704032"/>
    <lineage>
        <taxon>Bacteria</taxon>
        <taxon>candidate division KD3-62</taxon>
    </lineage>
</organism>
<dbReference type="Proteomes" id="UP000052020">
    <property type="component" value="Unassembled WGS sequence"/>
</dbReference>
<proteinExistence type="predicted"/>
<name>A0A0S7XM71_9BACT</name>
<dbReference type="SUPFAM" id="SSF50952">
    <property type="entry name" value="Soluble quinoprotein glucose dehydrogenase"/>
    <property type="match status" value="1"/>
</dbReference>
<accession>A0A0S7XM71</accession>